<dbReference type="Proteomes" id="UP000237640">
    <property type="component" value="Unassembled WGS sequence"/>
</dbReference>
<evidence type="ECO:0000256" key="1">
    <source>
        <dbReference type="SAM" id="MobiDB-lite"/>
    </source>
</evidence>
<reference evidence="2 3" key="1">
    <citation type="submission" date="2018-03" db="EMBL/GenBank/DDBJ databases">
        <title>Genomic Encyclopedia of Archaeal and Bacterial Type Strains, Phase II (KMG-II): from individual species to whole genera.</title>
        <authorList>
            <person name="Goeker M."/>
        </authorList>
    </citation>
    <scope>NUCLEOTIDE SEQUENCE [LARGE SCALE GENOMIC DNA]</scope>
    <source>
        <strain evidence="2 3">DSM 25027</strain>
    </source>
</reference>
<gene>
    <name evidence="2" type="ORF">CLV81_2815</name>
</gene>
<accession>A0A2T0MA78</accession>
<evidence type="ECO:0000313" key="3">
    <source>
        <dbReference type="Proteomes" id="UP000237640"/>
    </source>
</evidence>
<organism evidence="2 3">
    <name type="scientific">Flagellimonas meridianipacifica</name>
    <dbReference type="NCBI Taxonomy" id="1080225"/>
    <lineage>
        <taxon>Bacteria</taxon>
        <taxon>Pseudomonadati</taxon>
        <taxon>Bacteroidota</taxon>
        <taxon>Flavobacteriia</taxon>
        <taxon>Flavobacteriales</taxon>
        <taxon>Flavobacteriaceae</taxon>
        <taxon>Flagellimonas</taxon>
    </lineage>
</organism>
<feature type="region of interest" description="Disordered" evidence="1">
    <location>
        <begin position="28"/>
        <end position="49"/>
    </location>
</feature>
<sequence length="49" mass="5427">MIAVFQFILNELFNQVYRLSSPKALFPKNDGSESGIGSNGYCQNKQGTN</sequence>
<feature type="compositionally biased region" description="Polar residues" evidence="1">
    <location>
        <begin position="40"/>
        <end position="49"/>
    </location>
</feature>
<keyword evidence="3" id="KW-1185">Reference proteome</keyword>
<protein>
    <submittedName>
        <fullName evidence="2">Uncharacterized protein</fullName>
    </submittedName>
</protein>
<comment type="caution">
    <text evidence="2">The sequence shown here is derived from an EMBL/GenBank/DDBJ whole genome shotgun (WGS) entry which is preliminary data.</text>
</comment>
<evidence type="ECO:0000313" key="2">
    <source>
        <dbReference type="EMBL" id="PRX54414.1"/>
    </source>
</evidence>
<name>A0A2T0MA78_9FLAO</name>
<dbReference type="EMBL" id="PVYX01000002">
    <property type="protein sequence ID" value="PRX54414.1"/>
    <property type="molecule type" value="Genomic_DNA"/>
</dbReference>
<proteinExistence type="predicted"/>
<dbReference type="AlphaFoldDB" id="A0A2T0MA78"/>